<comment type="caution">
    <text evidence="3">The sequence shown here is derived from an EMBL/GenBank/DDBJ whole genome shotgun (WGS) entry which is preliminary data.</text>
</comment>
<dbReference type="RefSeq" id="WP_348946955.1">
    <property type="nucleotide sequence ID" value="NZ_JBDZYD010000001.1"/>
</dbReference>
<sequence length="154" mass="16014">MHPERIESPGRVTPLTEQGPATPLNEEGAAGRTTIASLVVQKVAGLAAREVTGVHTLGGGGVSRAIGALRERIPGSGTVTTTGVSVEVGEKQTAIDLDVVVEYGARIADVARAVRRNVITAVEQITGLEVIEVNIAVNDIFLPGDDEPETSRVE</sequence>
<comment type="similarity">
    <text evidence="1">Belongs to the asp23 family.</text>
</comment>
<protein>
    <submittedName>
        <fullName evidence="3">Asp23/Gls24 family envelope stress response protein</fullName>
    </submittedName>
</protein>
<organism evidence="3 4">
    <name type="scientific">Amycolatopsis melonis</name>
    <dbReference type="NCBI Taxonomy" id="3156488"/>
    <lineage>
        <taxon>Bacteria</taxon>
        <taxon>Bacillati</taxon>
        <taxon>Actinomycetota</taxon>
        <taxon>Actinomycetes</taxon>
        <taxon>Pseudonocardiales</taxon>
        <taxon>Pseudonocardiaceae</taxon>
        <taxon>Amycolatopsis</taxon>
    </lineage>
</organism>
<evidence type="ECO:0000313" key="4">
    <source>
        <dbReference type="Proteomes" id="UP001440984"/>
    </source>
</evidence>
<dbReference type="Proteomes" id="UP001440984">
    <property type="component" value="Unassembled WGS sequence"/>
</dbReference>
<name>A0ABV0L5S2_9PSEU</name>
<evidence type="ECO:0000313" key="3">
    <source>
        <dbReference type="EMBL" id="MEQ0557653.1"/>
    </source>
</evidence>
<evidence type="ECO:0000256" key="1">
    <source>
        <dbReference type="ARBA" id="ARBA00005721"/>
    </source>
</evidence>
<dbReference type="InterPro" id="IPR005531">
    <property type="entry name" value="Asp23"/>
</dbReference>
<dbReference type="EMBL" id="JBDZYD010000001">
    <property type="protein sequence ID" value="MEQ0557653.1"/>
    <property type="molecule type" value="Genomic_DNA"/>
</dbReference>
<keyword evidence="4" id="KW-1185">Reference proteome</keyword>
<dbReference type="Pfam" id="PF03780">
    <property type="entry name" value="Asp23"/>
    <property type="match status" value="1"/>
</dbReference>
<proteinExistence type="inferred from homology"/>
<dbReference type="PANTHER" id="PTHR34297:SF3">
    <property type="entry name" value="ALKALINE SHOCK PROTEIN 23"/>
    <property type="match status" value="1"/>
</dbReference>
<gene>
    <name evidence="3" type="ORF">ABJI51_01130</name>
</gene>
<reference evidence="3 4" key="1">
    <citation type="submission" date="2024-05" db="EMBL/GenBank/DDBJ databases">
        <authorList>
            <person name="Zhao H."/>
            <person name="Xu Y."/>
            <person name="Lin S."/>
            <person name="Spain J.C."/>
            <person name="Zhou N.-Y."/>
        </authorList>
    </citation>
    <scope>NUCLEOTIDE SEQUENCE [LARGE SCALE GENOMIC DNA]</scope>
    <source>
        <strain evidence="3 4">NEAU-NG30</strain>
    </source>
</reference>
<accession>A0ABV0L5S2</accession>
<evidence type="ECO:0000256" key="2">
    <source>
        <dbReference type="SAM" id="MobiDB-lite"/>
    </source>
</evidence>
<dbReference type="PANTHER" id="PTHR34297">
    <property type="entry name" value="HYPOTHETICAL CYTOSOLIC PROTEIN-RELATED"/>
    <property type="match status" value="1"/>
</dbReference>
<feature type="region of interest" description="Disordered" evidence="2">
    <location>
        <begin position="1"/>
        <end position="28"/>
    </location>
</feature>